<dbReference type="GO" id="GO:0043565">
    <property type="term" value="F:sequence-specific DNA binding"/>
    <property type="evidence" value="ECO:0007669"/>
    <property type="project" value="TreeGrafter"/>
</dbReference>
<dbReference type="GO" id="GO:0003700">
    <property type="term" value="F:DNA-binding transcription factor activity"/>
    <property type="evidence" value="ECO:0007669"/>
    <property type="project" value="InterPro"/>
</dbReference>
<dbReference type="Pfam" id="PF03466">
    <property type="entry name" value="LysR_substrate"/>
    <property type="match status" value="1"/>
</dbReference>
<sequence>MLLREIEVFRSVMSVGSASKAAALLGVTQPAISQSLRRLEEAAGFALFRRLRGRLHPTPEAQALLTEVERVFVGLSSIEHRMRSLKRFGVNTLRMAVYPAFGLTFVPRVLSRLVSERRDSEDRPQISLQVLSSREVHEAVLGRQVDFGLMADEMPTTGLEHSEFARFPGVVVMHAKHRLTKARTIQPHQLAEEPFLALNPEDASRRRLERALAERNVGLSVLVETPYAASVCEMALSGMGIGVVNPVTALEYAQRGLVIRPLSLEVSFAGVLVLPPGQPLSGLALRVLQLMRIQLAEDQKALANLLKPRARE</sequence>
<evidence type="ECO:0000313" key="7">
    <source>
        <dbReference type="EMBL" id="RSZ44447.1"/>
    </source>
</evidence>
<dbReference type="Gene3D" id="3.40.190.290">
    <property type="match status" value="1"/>
</dbReference>
<dbReference type="Proteomes" id="UP000271137">
    <property type="component" value="Unassembled WGS sequence"/>
</dbReference>
<name>A0A3P3E6Q5_9BURK</name>
<gene>
    <name evidence="6" type="ORF">EH244_27750</name>
    <name evidence="7" type="ORF">EJO66_00305</name>
</gene>
<evidence type="ECO:0000259" key="5">
    <source>
        <dbReference type="PROSITE" id="PS50931"/>
    </source>
</evidence>
<dbReference type="Proteomes" id="UP000271590">
    <property type="component" value="Unassembled WGS sequence"/>
</dbReference>
<comment type="caution">
    <text evidence="6">The sequence shown here is derived from an EMBL/GenBank/DDBJ whole genome shotgun (WGS) entry which is preliminary data.</text>
</comment>
<dbReference type="SUPFAM" id="SSF46785">
    <property type="entry name" value="Winged helix' DNA-binding domain"/>
    <property type="match status" value="1"/>
</dbReference>
<reference evidence="7 8" key="2">
    <citation type="submission" date="2018-12" db="EMBL/GenBank/DDBJ databases">
        <title>The genome sequences of strain 502.</title>
        <authorList>
            <person name="Gao J."/>
            <person name="Sun J."/>
        </authorList>
    </citation>
    <scope>NUCLEOTIDE SEQUENCE [LARGE SCALE GENOMIC DNA]</scope>
    <source>
        <strain evidence="7 8">502</strain>
    </source>
</reference>
<protein>
    <submittedName>
        <fullName evidence="6">LysR family transcriptional regulator</fullName>
    </submittedName>
</protein>
<organism evidence="6 9">
    <name type="scientific">Variovorax beijingensis</name>
    <dbReference type="NCBI Taxonomy" id="2496117"/>
    <lineage>
        <taxon>Bacteria</taxon>
        <taxon>Pseudomonadati</taxon>
        <taxon>Pseudomonadota</taxon>
        <taxon>Betaproteobacteria</taxon>
        <taxon>Burkholderiales</taxon>
        <taxon>Comamonadaceae</taxon>
        <taxon>Variovorax</taxon>
    </lineage>
</organism>
<dbReference type="PANTHER" id="PTHR30427">
    <property type="entry name" value="TRANSCRIPTIONAL ACTIVATOR PROTEIN LYSR"/>
    <property type="match status" value="1"/>
</dbReference>
<comment type="similarity">
    <text evidence="1">Belongs to the LysR transcriptional regulatory family.</text>
</comment>
<dbReference type="InterPro" id="IPR036388">
    <property type="entry name" value="WH-like_DNA-bd_sf"/>
</dbReference>
<dbReference type="AlphaFoldDB" id="A0A3P3E6Q5"/>
<reference evidence="6 9" key="1">
    <citation type="submission" date="2018-11" db="EMBL/GenBank/DDBJ databases">
        <title>The genome of Variovorax sp T529.</title>
        <authorList>
            <person name="Gao J."/>
        </authorList>
    </citation>
    <scope>NUCLEOTIDE SEQUENCE [LARGE SCALE GENOMIC DNA]</scope>
    <source>
        <strain evidence="6 9">T529</strain>
    </source>
</reference>
<evidence type="ECO:0000256" key="2">
    <source>
        <dbReference type="ARBA" id="ARBA00023015"/>
    </source>
</evidence>
<evidence type="ECO:0000256" key="1">
    <source>
        <dbReference type="ARBA" id="ARBA00009437"/>
    </source>
</evidence>
<dbReference type="Gene3D" id="1.10.10.10">
    <property type="entry name" value="Winged helix-like DNA-binding domain superfamily/Winged helix DNA-binding domain"/>
    <property type="match status" value="1"/>
</dbReference>
<evidence type="ECO:0000256" key="3">
    <source>
        <dbReference type="ARBA" id="ARBA00023125"/>
    </source>
</evidence>
<feature type="domain" description="HTH lysR-type" evidence="5">
    <location>
        <begin position="1"/>
        <end position="58"/>
    </location>
</feature>
<evidence type="ECO:0000313" key="8">
    <source>
        <dbReference type="Proteomes" id="UP000271137"/>
    </source>
</evidence>
<dbReference type="InterPro" id="IPR036390">
    <property type="entry name" value="WH_DNA-bd_sf"/>
</dbReference>
<keyword evidence="2" id="KW-0805">Transcription regulation</keyword>
<dbReference type="SUPFAM" id="SSF53850">
    <property type="entry name" value="Periplasmic binding protein-like II"/>
    <property type="match status" value="1"/>
</dbReference>
<dbReference type="EMBL" id="RQXU01000026">
    <property type="protein sequence ID" value="RRH82163.1"/>
    <property type="molecule type" value="Genomic_DNA"/>
</dbReference>
<dbReference type="RefSeq" id="WP_124961524.1">
    <property type="nucleotide sequence ID" value="NZ_CBFHCE010000199.1"/>
</dbReference>
<dbReference type="InterPro" id="IPR005119">
    <property type="entry name" value="LysR_subst-bd"/>
</dbReference>
<dbReference type="InterPro" id="IPR000847">
    <property type="entry name" value="LysR_HTH_N"/>
</dbReference>
<dbReference type="EMBL" id="RXFQ01000001">
    <property type="protein sequence ID" value="RSZ44447.1"/>
    <property type="molecule type" value="Genomic_DNA"/>
</dbReference>
<keyword evidence="3" id="KW-0238">DNA-binding</keyword>
<dbReference type="PRINTS" id="PR00039">
    <property type="entry name" value="HTHLYSR"/>
</dbReference>
<keyword evidence="4" id="KW-0804">Transcription</keyword>
<evidence type="ECO:0000313" key="6">
    <source>
        <dbReference type="EMBL" id="RRH82163.1"/>
    </source>
</evidence>
<dbReference type="Pfam" id="PF00126">
    <property type="entry name" value="HTH_1"/>
    <property type="match status" value="1"/>
</dbReference>
<keyword evidence="8" id="KW-1185">Reference proteome</keyword>
<dbReference type="GO" id="GO:0010628">
    <property type="term" value="P:positive regulation of gene expression"/>
    <property type="evidence" value="ECO:0007669"/>
    <property type="project" value="TreeGrafter"/>
</dbReference>
<evidence type="ECO:0000256" key="4">
    <source>
        <dbReference type="ARBA" id="ARBA00023163"/>
    </source>
</evidence>
<dbReference type="PROSITE" id="PS50931">
    <property type="entry name" value="HTH_LYSR"/>
    <property type="match status" value="1"/>
</dbReference>
<proteinExistence type="inferred from homology"/>
<accession>A0A3P3E6Q5</accession>
<dbReference type="PANTHER" id="PTHR30427:SF1">
    <property type="entry name" value="TRANSCRIPTIONAL ACTIVATOR PROTEIN LYSR"/>
    <property type="match status" value="1"/>
</dbReference>
<evidence type="ECO:0000313" key="9">
    <source>
        <dbReference type="Proteomes" id="UP000271590"/>
    </source>
</evidence>